<evidence type="ECO:0000256" key="2">
    <source>
        <dbReference type="ARBA" id="ARBA00014038"/>
    </source>
</evidence>
<dbReference type="Proteomes" id="UP000054007">
    <property type="component" value="Unassembled WGS sequence"/>
</dbReference>
<evidence type="ECO:0000313" key="8">
    <source>
        <dbReference type="EMBL" id="KIY71724.1"/>
    </source>
</evidence>
<sequence length="303" mass="33547">MDSKERIETAAAFLLQAPPGEINDVLNDVRTIISDDELLQDGVYPALRDYNLAQFIVVEVPGVQHQAIISEAARAPESTEDGPERFVDPRSKSTYQFDHLTLEASDPQPVEVDSDSEPLRAALESSALKYIHAHFQEGVASVFSSTKANQYTIQIVSNKYNPTNYWSGRWRSEYLVNLSDNKIEGKILINVHYYEQGNVQLATTHTLNLKVPTAVVTAAPPASASKILALIEDAEGKYQSTLQGTYTTMSEKTYKNLRRALPLTRQKMDWDKVLGYRLGAELNSSKGMFSNSAATAAAAEDDE</sequence>
<dbReference type="GO" id="GO:0030479">
    <property type="term" value="C:actin cortical patch"/>
    <property type="evidence" value="ECO:0007669"/>
    <property type="project" value="TreeGrafter"/>
</dbReference>
<reference evidence="8 9" key="1">
    <citation type="journal article" date="2015" name="Fungal Genet. Biol.">
        <title>Evolution of novel wood decay mechanisms in Agaricales revealed by the genome sequences of Fistulina hepatica and Cylindrobasidium torrendii.</title>
        <authorList>
            <person name="Floudas D."/>
            <person name="Held B.W."/>
            <person name="Riley R."/>
            <person name="Nagy L.G."/>
            <person name="Koehler G."/>
            <person name="Ransdell A.S."/>
            <person name="Younus H."/>
            <person name="Chow J."/>
            <person name="Chiniquy J."/>
            <person name="Lipzen A."/>
            <person name="Tritt A."/>
            <person name="Sun H."/>
            <person name="Haridas S."/>
            <person name="LaButti K."/>
            <person name="Ohm R.A."/>
            <person name="Kues U."/>
            <person name="Blanchette R.A."/>
            <person name="Grigoriev I.V."/>
            <person name="Minto R.E."/>
            <person name="Hibbett D.S."/>
        </authorList>
    </citation>
    <scope>NUCLEOTIDE SEQUENCE [LARGE SCALE GENOMIC DNA]</scope>
    <source>
        <strain evidence="8 9">FP15055 ss-10</strain>
    </source>
</reference>
<dbReference type="GO" id="GO:0008290">
    <property type="term" value="C:F-actin capping protein complex"/>
    <property type="evidence" value="ECO:0007669"/>
    <property type="project" value="UniProtKB-UniRule"/>
</dbReference>
<dbReference type="STRING" id="1314674.A0A0D7BNI5"/>
<dbReference type="OrthoDB" id="340550at2759"/>
<dbReference type="InterPro" id="IPR042489">
    <property type="entry name" value="CapZ_alpha_1"/>
</dbReference>
<dbReference type="SUPFAM" id="SSF90096">
    <property type="entry name" value="Subunits of heterodimeric actin filament capping protein Capz"/>
    <property type="match status" value="1"/>
</dbReference>
<evidence type="ECO:0000256" key="7">
    <source>
        <dbReference type="SAM" id="MobiDB-lite"/>
    </source>
</evidence>
<keyword evidence="3 6" id="KW-0117">Actin capping</keyword>
<accession>A0A0D7BNI5</accession>
<dbReference type="InterPro" id="IPR042276">
    <property type="entry name" value="CapZ_alpha/beta_2"/>
</dbReference>
<dbReference type="Pfam" id="PF01267">
    <property type="entry name" value="F-actin_cap_A"/>
    <property type="match status" value="1"/>
</dbReference>
<gene>
    <name evidence="8" type="ORF">CYLTODRAFT_450570</name>
</gene>
<protein>
    <recommendedName>
        <fullName evidence="2 6">F-actin-capping protein subunit alpha</fullName>
    </recommendedName>
</protein>
<keyword evidence="9" id="KW-1185">Reference proteome</keyword>
<evidence type="ECO:0000256" key="5">
    <source>
        <dbReference type="ARBA" id="ARBA00025389"/>
    </source>
</evidence>
<dbReference type="Gene3D" id="3.30.1140.60">
    <property type="entry name" value="F-actin capping protein, alpha subunit"/>
    <property type="match status" value="1"/>
</dbReference>
<dbReference type="PANTHER" id="PTHR10653:SF0">
    <property type="entry name" value="F-ACTIN-CAPPING PROTEIN SUBUNIT ALPHA"/>
    <property type="match status" value="1"/>
</dbReference>
<evidence type="ECO:0000256" key="1">
    <source>
        <dbReference type="ARBA" id="ARBA00010479"/>
    </source>
</evidence>
<dbReference type="PRINTS" id="PR00191">
    <property type="entry name" value="FACTINCAPA"/>
</dbReference>
<evidence type="ECO:0000256" key="4">
    <source>
        <dbReference type="ARBA" id="ARBA00023203"/>
    </source>
</evidence>
<dbReference type="GO" id="GO:0051016">
    <property type="term" value="P:barbed-end actin filament capping"/>
    <property type="evidence" value="ECO:0007669"/>
    <property type="project" value="UniProtKB-UniRule"/>
</dbReference>
<evidence type="ECO:0000256" key="6">
    <source>
        <dbReference type="RuleBase" id="RU365077"/>
    </source>
</evidence>
<dbReference type="PANTHER" id="PTHR10653">
    <property type="entry name" value="F-ACTIN-CAPPING PROTEIN SUBUNIT ALPHA"/>
    <property type="match status" value="1"/>
</dbReference>
<proteinExistence type="inferred from homology"/>
<dbReference type="GO" id="GO:0030036">
    <property type="term" value="P:actin cytoskeleton organization"/>
    <property type="evidence" value="ECO:0007669"/>
    <property type="project" value="TreeGrafter"/>
</dbReference>
<dbReference type="InterPro" id="IPR002189">
    <property type="entry name" value="CapZ_alpha"/>
</dbReference>
<organism evidence="8 9">
    <name type="scientific">Cylindrobasidium torrendii FP15055 ss-10</name>
    <dbReference type="NCBI Taxonomy" id="1314674"/>
    <lineage>
        <taxon>Eukaryota</taxon>
        <taxon>Fungi</taxon>
        <taxon>Dikarya</taxon>
        <taxon>Basidiomycota</taxon>
        <taxon>Agaricomycotina</taxon>
        <taxon>Agaricomycetes</taxon>
        <taxon>Agaricomycetidae</taxon>
        <taxon>Agaricales</taxon>
        <taxon>Marasmiineae</taxon>
        <taxon>Physalacriaceae</taxon>
        <taxon>Cylindrobasidium</taxon>
    </lineage>
</organism>
<comment type="function">
    <text evidence="5 6">F-actin-capping proteins bind in a Ca(2+)-independent manner to the fast growing ends of actin filaments (barbed end) thereby blocking the exchange of subunits at these ends. Unlike other capping proteins (such as gelsolin and severin), these proteins do not sever actin filaments.</text>
</comment>
<comment type="similarity">
    <text evidence="1 6">Belongs to the F-actin-capping protein alpha subunit family.</text>
</comment>
<dbReference type="FunFam" id="3.90.1150.210:FF:000003">
    <property type="entry name" value="F-actin-capping protein subunit alpha"/>
    <property type="match status" value="1"/>
</dbReference>
<dbReference type="EMBL" id="KN880451">
    <property type="protein sequence ID" value="KIY71724.1"/>
    <property type="molecule type" value="Genomic_DNA"/>
</dbReference>
<name>A0A0D7BNI5_9AGAR</name>
<dbReference type="InterPro" id="IPR037282">
    <property type="entry name" value="CapZ_alpha/beta"/>
</dbReference>
<evidence type="ECO:0000313" key="9">
    <source>
        <dbReference type="Proteomes" id="UP000054007"/>
    </source>
</evidence>
<evidence type="ECO:0000256" key="3">
    <source>
        <dbReference type="ARBA" id="ARBA00022467"/>
    </source>
</evidence>
<keyword evidence="4 6" id="KW-0009">Actin-binding</keyword>
<dbReference type="GO" id="GO:0051015">
    <property type="term" value="F:actin filament binding"/>
    <property type="evidence" value="ECO:0007669"/>
    <property type="project" value="TreeGrafter"/>
</dbReference>
<dbReference type="Gene3D" id="3.90.1150.210">
    <property type="entry name" value="F-actin capping protein, beta subunit"/>
    <property type="match status" value="1"/>
</dbReference>
<dbReference type="AlphaFoldDB" id="A0A0D7BNI5"/>
<comment type="subunit">
    <text evidence="6">Heterodimer of an alpha and a beta subunit.</text>
</comment>
<feature type="region of interest" description="Disordered" evidence="7">
    <location>
        <begin position="71"/>
        <end position="90"/>
    </location>
</feature>